<dbReference type="PANTHER" id="PTHR18966">
    <property type="entry name" value="IONOTROPIC GLUTAMATE RECEPTOR"/>
    <property type="match status" value="1"/>
</dbReference>
<feature type="transmembrane region" description="Helical" evidence="11">
    <location>
        <begin position="189"/>
        <end position="210"/>
    </location>
</feature>
<keyword evidence="5" id="KW-0406">Ion transport</keyword>
<comment type="caution">
    <text evidence="13">The sequence shown here is derived from an EMBL/GenBank/DDBJ whole genome shotgun (WGS) entry which is preliminary data.</text>
</comment>
<dbReference type="EMBL" id="CAJNOG010000075">
    <property type="protein sequence ID" value="CAF0897972.1"/>
    <property type="molecule type" value="Genomic_DNA"/>
</dbReference>
<evidence type="ECO:0000256" key="9">
    <source>
        <dbReference type="ARBA" id="ARBA00023286"/>
    </source>
</evidence>
<dbReference type="GO" id="GO:0015276">
    <property type="term" value="F:ligand-gated monoatomic ion channel activity"/>
    <property type="evidence" value="ECO:0007669"/>
    <property type="project" value="InterPro"/>
</dbReference>
<evidence type="ECO:0000256" key="7">
    <source>
        <dbReference type="ARBA" id="ARBA00023170"/>
    </source>
</evidence>
<dbReference type="SMART" id="SM00079">
    <property type="entry name" value="PBPe"/>
    <property type="match status" value="1"/>
</dbReference>
<organism evidence="13 14">
    <name type="scientific">Adineta steineri</name>
    <dbReference type="NCBI Taxonomy" id="433720"/>
    <lineage>
        <taxon>Eukaryota</taxon>
        <taxon>Metazoa</taxon>
        <taxon>Spiralia</taxon>
        <taxon>Gnathifera</taxon>
        <taxon>Rotifera</taxon>
        <taxon>Eurotatoria</taxon>
        <taxon>Bdelloidea</taxon>
        <taxon>Adinetida</taxon>
        <taxon>Adinetidae</taxon>
        <taxon>Adineta</taxon>
    </lineage>
</organism>
<evidence type="ECO:0000256" key="1">
    <source>
        <dbReference type="ARBA" id="ARBA00004141"/>
    </source>
</evidence>
<accession>A0A813ZG41</accession>
<keyword evidence="3 11" id="KW-0812">Transmembrane</keyword>
<keyword evidence="6 11" id="KW-0472">Membrane</keyword>
<evidence type="ECO:0000256" key="4">
    <source>
        <dbReference type="ARBA" id="ARBA00022989"/>
    </source>
</evidence>
<evidence type="ECO:0000256" key="10">
    <source>
        <dbReference type="ARBA" id="ARBA00023303"/>
    </source>
</evidence>
<keyword evidence="9" id="KW-1071">Ligand-gated ion channel</keyword>
<keyword evidence="7" id="KW-0675">Receptor</keyword>
<gene>
    <name evidence="13" type="ORF">JYZ213_LOCUS10392</name>
</gene>
<keyword evidence="2" id="KW-0813">Transport</keyword>
<dbReference type="Proteomes" id="UP000663845">
    <property type="component" value="Unassembled WGS sequence"/>
</dbReference>
<comment type="subcellular location">
    <subcellularLocation>
        <location evidence="1">Membrane</location>
        <topology evidence="1">Multi-pass membrane protein</topology>
    </subcellularLocation>
</comment>
<keyword evidence="10" id="KW-0407">Ion channel</keyword>
<dbReference type="InterPro" id="IPR001320">
    <property type="entry name" value="Iontro_rcpt_C"/>
</dbReference>
<evidence type="ECO:0000256" key="3">
    <source>
        <dbReference type="ARBA" id="ARBA00022692"/>
    </source>
</evidence>
<evidence type="ECO:0000313" key="13">
    <source>
        <dbReference type="EMBL" id="CAF0897972.1"/>
    </source>
</evidence>
<dbReference type="Gene3D" id="3.40.190.10">
    <property type="entry name" value="Periplasmic binding protein-like II"/>
    <property type="match status" value="1"/>
</dbReference>
<evidence type="ECO:0000313" key="14">
    <source>
        <dbReference type="Proteomes" id="UP000663845"/>
    </source>
</evidence>
<dbReference type="SUPFAM" id="SSF53850">
    <property type="entry name" value="Periplasmic binding protein-like II"/>
    <property type="match status" value="1"/>
</dbReference>
<evidence type="ECO:0000256" key="8">
    <source>
        <dbReference type="ARBA" id="ARBA00023180"/>
    </source>
</evidence>
<dbReference type="AlphaFoldDB" id="A0A813ZG41"/>
<dbReference type="Pfam" id="PF00060">
    <property type="entry name" value="Lig_chan"/>
    <property type="match status" value="1"/>
</dbReference>
<evidence type="ECO:0000256" key="6">
    <source>
        <dbReference type="ARBA" id="ARBA00023136"/>
    </source>
</evidence>
<dbReference type="InterPro" id="IPR015683">
    <property type="entry name" value="Ionotropic_Glu_rcpt"/>
</dbReference>
<name>A0A813ZG41_9BILA</name>
<dbReference type="GO" id="GO:0016020">
    <property type="term" value="C:membrane"/>
    <property type="evidence" value="ECO:0007669"/>
    <property type="project" value="UniProtKB-SubCell"/>
</dbReference>
<feature type="domain" description="Ionotropic glutamate receptor C-terminal" evidence="12">
    <location>
        <begin position="1"/>
        <end position="171"/>
    </location>
</feature>
<keyword evidence="4 11" id="KW-1133">Transmembrane helix</keyword>
<evidence type="ECO:0000259" key="12">
    <source>
        <dbReference type="SMART" id="SM00079"/>
    </source>
</evidence>
<sequence length="251" mass="28138">MWHYFAYFHRTSASNNSNFNLILLAAYTANLASDLTIQKSQSVVSGIDDIKNGKIPFSRIGILVGSAMEDYYLQEVSSGSRNFYSLTSITEAYDKLLSGVIDASIMDVGPVEYATTHIYCNLTLVGADFDASAFGIVYQKGWIYAKELDVNLLSLREQGVLDTLRTKWFEGGDCSQTDDSGTAMTVESLAGLFLTFGVISILSLLLFVWLKRSVIKDYFKSRKRRRTLVITQNTMKEEHPQETVAEQFVHL</sequence>
<proteinExistence type="predicted"/>
<keyword evidence="8" id="KW-0325">Glycoprotein</keyword>
<evidence type="ECO:0000256" key="2">
    <source>
        <dbReference type="ARBA" id="ARBA00022448"/>
    </source>
</evidence>
<evidence type="ECO:0000256" key="5">
    <source>
        <dbReference type="ARBA" id="ARBA00023065"/>
    </source>
</evidence>
<evidence type="ECO:0000256" key="11">
    <source>
        <dbReference type="SAM" id="Phobius"/>
    </source>
</evidence>
<reference evidence="13" key="1">
    <citation type="submission" date="2021-02" db="EMBL/GenBank/DDBJ databases">
        <authorList>
            <person name="Nowell W R."/>
        </authorList>
    </citation>
    <scope>NUCLEOTIDE SEQUENCE</scope>
</reference>
<protein>
    <recommendedName>
        <fullName evidence="12">Ionotropic glutamate receptor C-terminal domain-containing protein</fullName>
    </recommendedName>
</protein>